<dbReference type="AlphaFoldDB" id="A0A518H9F9"/>
<sequence>MTLPIPRITRRSAFGGLAALAGTLARSTVGGTSTVPYSLATFSADVTIPIGHPCMGGGIEPAREIVDPLLARGVVLIGADRPIVIVSVDWCEIRNDAFDRWRSALAEAAGTEPARVLVSSVHQHDAPVADLEAERLLEASGADASVCDPEFHEHAVVRVAGALREGLGSARPVSHVGMGSARVDGVASNRRYLLPDGTPSFGRTSATRDEYAREQPEGTIDPMLRTISFWDGDRPLAALHSYAVHPMSYYGSGGVSGDFVGLARSRRQEDDPEVFQMYLSGCSGNVTAGKYNDGSPENRLVLADRIYRAMVTSWDSTRREPIGDIGFRSVPLVLEPRDGAGFTMADLDDRLRNGPRGFDRCLAAMGLSWRGRCDQGRPIDVPVVDLGPALVVLFPGESYVEFQLLAQRLRPDRFVMALGYGECATGYVPTARAVAERDTNLGDWCWVAPGAEEVLSGVLAVGLEARG</sequence>
<evidence type="ECO:0000313" key="1">
    <source>
        <dbReference type="EMBL" id="QDV37494.1"/>
    </source>
</evidence>
<name>A0A518H9F9_9BACT</name>
<reference evidence="1 2" key="1">
    <citation type="submission" date="2019-02" db="EMBL/GenBank/DDBJ databases">
        <title>Deep-cultivation of Planctomycetes and their phenomic and genomic characterization uncovers novel biology.</title>
        <authorList>
            <person name="Wiegand S."/>
            <person name="Jogler M."/>
            <person name="Boedeker C."/>
            <person name="Pinto D."/>
            <person name="Vollmers J."/>
            <person name="Rivas-Marin E."/>
            <person name="Kohn T."/>
            <person name="Peeters S.H."/>
            <person name="Heuer A."/>
            <person name="Rast P."/>
            <person name="Oberbeckmann S."/>
            <person name="Bunk B."/>
            <person name="Jeske O."/>
            <person name="Meyerdierks A."/>
            <person name="Storesund J.E."/>
            <person name="Kallscheuer N."/>
            <person name="Luecker S."/>
            <person name="Lage O.M."/>
            <person name="Pohl T."/>
            <person name="Merkel B.J."/>
            <person name="Hornburger P."/>
            <person name="Mueller R.-W."/>
            <person name="Bruemmer F."/>
            <person name="Labrenz M."/>
            <person name="Spormann A.M."/>
            <person name="Op den Camp H."/>
            <person name="Overmann J."/>
            <person name="Amann R."/>
            <person name="Jetten M.S.M."/>
            <person name="Mascher T."/>
            <person name="Medema M.H."/>
            <person name="Devos D.P."/>
            <person name="Kaster A.-K."/>
            <person name="Ovreas L."/>
            <person name="Rohde M."/>
            <person name="Galperin M.Y."/>
            <person name="Jogler C."/>
        </authorList>
    </citation>
    <scope>NUCLEOTIDE SEQUENCE [LARGE SCALE GENOMIC DNA]</scope>
    <source>
        <strain evidence="1 2">ElP</strain>
    </source>
</reference>
<dbReference type="InterPro" id="IPR006311">
    <property type="entry name" value="TAT_signal"/>
</dbReference>
<accession>A0A518H9F9</accession>
<protein>
    <recommendedName>
        <fullName evidence="3">Neutral/alkaline non-lysosomal ceramidase</fullName>
    </recommendedName>
</protein>
<gene>
    <name evidence="1" type="ORF">ElP_54340</name>
</gene>
<keyword evidence="2" id="KW-1185">Reference proteome</keyword>
<dbReference type="Proteomes" id="UP000317835">
    <property type="component" value="Chromosome"/>
</dbReference>
<evidence type="ECO:0000313" key="2">
    <source>
        <dbReference type="Proteomes" id="UP000317835"/>
    </source>
</evidence>
<dbReference type="EMBL" id="CP036426">
    <property type="protein sequence ID" value="QDV37494.1"/>
    <property type="molecule type" value="Genomic_DNA"/>
</dbReference>
<proteinExistence type="predicted"/>
<dbReference type="PROSITE" id="PS51318">
    <property type="entry name" value="TAT"/>
    <property type="match status" value="1"/>
</dbReference>
<dbReference type="KEGG" id="tpla:ElP_54340"/>
<dbReference type="RefSeq" id="WP_197446388.1">
    <property type="nucleotide sequence ID" value="NZ_CP036426.1"/>
</dbReference>
<organism evidence="1 2">
    <name type="scientific">Tautonia plasticadhaerens</name>
    <dbReference type="NCBI Taxonomy" id="2527974"/>
    <lineage>
        <taxon>Bacteria</taxon>
        <taxon>Pseudomonadati</taxon>
        <taxon>Planctomycetota</taxon>
        <taxon>Planctomycetia</taxon>
        <taxon>Isosphaerales</taxon>
        <taxon>Isosphaeraceae</taxon>
        <taxon>Tautonia</taxon>
    </lineage>
</organism>
<evidence type="ECO:0008006" key="3">
    <source>
        <dbReference type="Google" id="ProtNLM"/>
    </source>
</evidence>